<accession>A0A494WXT4</accession>
<evidence type="ECO:0000313" key="2">
    <source>
        <dbReference type="Proteomes" id="UP000280434"/>
    </source>
</evidence>
<dbReference type="EMBL" id="RBZV01000023">
    <property type="protein sequence ID" value="RKP43345.1"/>
    <property type="molecule type" value="Genomic_DNA"/>
</dbReference>
<dbReference type="AlphaFoldDB" id="A0A494WXT4"/>
<sequence>MKTALALHELKTMREGPMWKLLASQQAPLTLSLLQSLFPETSTQLGSASLMEKLSAELDVLRARAEDVEKTPQMLIAEWVQAKWLARSFPEGASEEVYELAADVVPALRLILAQLEPRQTATESGLAVVIDSVLRLATDTDPDPASRLKALHEESQRITDEIRHVMKHGVSPLEPARASERVRYIVAMTEAIAADFRRVREAFEHLNRDLRRQLVEHDGPRGEVLEKVFLGSDAIAESEEGKSFSAFWRLLTDPAQFEGLKAALEALESRPFIRLLSLEERRRLFRVTETLLLEGGVVQDVMATLGRSLKTFVQSREFQEQRKIQRLIRAAITESLVLKDQLTHGRTLDYTLTLSTTSLRSVAQLVLDDPEERPGETSVDDAEAPEIDLAAMRQMIDNADIDMPLLKANIRYALAQHNQVSVGKLTRMFEVTQGLASIVGYMALGQRYGIVLENREREFFPRERVSWTGQDGVVRHAQIAQLLFTRDCLHDLD</sequence>
<keyword evidence="2" id="KW-1185">Reference proteome</keyword>
<dbReference type="OrthoDB" id="138803at2"/>
<proteinExistence type="predicted"/>
<dbReference type="Pfam" id="PF11855">
    <property type="entry name" value="DUF3375"/>
    <property type="match status" value="1"/>
</dbReference>
<evidence type="ECO:0000313" key="1">
    <source>
        <dbReference type="EMBL" id="RKP43345.1"/>
    </source>
</evidence>
<dbReference type="InterPro" id="IPR021804">
    <property type="entry name" value="DUF3375"/>
</dbReference>
<dbReference type="RefSeq" id="WP_121281836.1">
    <property type="nucleotide sequence ID" value="NZ_RBZV01000023.1"/>
</dbReference>
<organism evidence="1 2">
    <name type="scientific">Trinickia fusca</name>
    <dbReference type="NCBI Taxonomy" id="2419777"/>
    <lineage>
        <taxon>Bacteria</taxon>
        <taxon>Pseudomonadati</taxon>
        <taxon>Pseudomonadota</taxon>
        <taxon>Betaproteobacteria</taxon>
        <taxon>Burkholderiales</taxon>
        <taxon>Burkholderiaceae</taxon>
        <taxon>Trinickia</taxon>
    </lineage>
</organism>
<comment type="caution">
    <text evidence="1">The sequence shown here is derived from an EMBL/GenBank/DDBJ whole genome shotgun (WGS) entry which is preliminary data.</text>
</comment>
<protein>
    <submittedName>
        <fullName evidence="1">DUF3375 domain-containing protein</fullName>
    </submittedName>
</protein>
<name>A0A494WXT4_9BURK</name>
<gene>
    <name evidence="1" type="ORF">D7S89_26440</name>
</gene>
<reference evidence="1 2" key="1">
    <citation type="submission" date="2018-10" db="EMBL/GenBank/DDBJ databases">
        <title>Paraburkholderia sp. 7MK8-2, isolated from soil.</title>
        <authorList>
            <person name="Gao Z.-H."/>
            <person name="Qiu L.-H."/>
        </authorList>
    </citation>
    <scope>NUCLEOTIDE SEQUENCE [LARGE SCALE GENOMIC DNA]</scope>
    <source>
        <strain evidence="1 2">7MK8-2</strain>
    </source>
</reference>
<dbReference type="Proteomes" id="UP000280434">
    <property type="component" value="Unassembled WGS sequence"/>
</dbReference>